<evidence type="ECO:0000256" key="1">
    <source>
        <dbReference type="SAM" id="MobiDB-lite"/>
    </source>
</evidence>
<evidence type="ECO:0000313" key="2">
    <source>
        <dbReference type="Proteomes" id="UP000813463"/>
    </source>
</evidence>
<dbReference type="KEGG" id="soe:110795282"/>
<dbReference type="RefSeq" id="XP_021855975.1">
    <property type="nucleotide sequence ID" value="XM_022000283.2"/>
</dbReference>
<feature type="compositionally biased region" description="Polar residues" evidence="1">
    <location>
        <begin position="66"/>
        <end position="77"/>
    </location>
</feature>
<keyword evidence="2" id="KW-1185">Reference proteome</keyword>
<dbReference type="Proteomes" id="UP000813463">
    <property type="component" value="Chromosome 3"/>
</dbReference>
<evidence type="ECO:0000313" key="3">
    <source>
        <dbReference type="RefSeq" id="XP_021855975.1"/>
    </source>
</evidence>
<accession>A0A9R0K3A1</accession>
<feature type="compositionally biased region" description="Basic and acidic residues" evidence="1">
    <location>
        <begin position="1"/>
        <end position="54"/>
    </location>
</feature>
<proteinExistence type="predicted"/>
<dbReference type="AlphaFoldDB" id="A0A9R0K3A1"/>
<reference evidence="2" key="1">
    <citation type="journal article" date="2021" name="Nat. Commun.">
        <title>Genomic analyses provide insights into spinach domestication and the genetic basis of agronomic traits.</title>
        <authorList>
            <person name="Cai X."/>
            <person name="Sun X."/>
            <person name="Xu C."/>
            <person name="Sun H."/>
            <person name="Wang X."/>
            <person name="Ge C."/>
            <person name="Zhang Z."/>
            <person name="Wang Q."/>
            <person name="Fei Z."/>
            <person name="Jiao C."/>
            <person name="Wang Q."/>
        </authorList>
    </citation>
    <scope>NUCLEOTIDE SEQUENCE [LARGE SCALE GENOMIC DNA]</scope>
    <source>
        <strain evidence="2">cv. Varoflay</strain>
    </source>
</reference>
<name>A0A9R0K3A1_SPIOL</name>
<gene>
    <name evidence="3" type="primary">LOC110795282</name>
</gene>
<feature type="region of interest" description="Disordered" evidence="1">
    <location>
        <begin position="1"/>
        <end position="101"/>
    </location>
</feature>
<reference evidence="3" key="2">
    <citation type="submission" date="2025-08" db="UniProtKB">
        <authorList>
            <consortium name="RefSeq"/>
        </authorList>
    </citation>
    <scope>IDENTIFICATION</scope>
    <source>
        <tissue evidence="3">Leaf</tissue>
    </source>
</reference>
<protein>
    <submittedName>
        <fullName evidence="3">Vicilin-like seed storage protein At2g18540</fullName>
    </submittedName>
</protein>
<sequence>MRKEVEKKKKEEDDENKRMENKRMKAERKKEEEDKDETMRKEAEKKKKEEDDATKAISTVVEDVNASESEGKTNSGNGRKIGRKTTNSKKRSVPTITIDEALQKQLHKISDSYKPKRNTGSMVKVPEKVSAEIVSKEEFEGKDVSEVTSKVTNTPKKRKGDEKEDVDEPVDIEIIKIQKQKGTHIYKNKC</sequence>
<feature type="compositionally biased region" description="Basic residues" evidence="1">
    <location>
        <begin position="80"/>
        <end position="92"/>
    </location>
</feature>
<dbReference type="GeneID" id="110795282"/>
<feature type="region of interest" description="Disordered" evidence="1">
    <location>
        <begin position="137"/>
        <end position="166"/>
    </location>
</feature>
<organism evidence="2 3">
    <name type="scientific">Spinacia oleracea</name>
    <name type="common">Spinach</name>
    <dbReference type="NCBI Taxonomy" id="3562"/>
    <lineage>
        <taxon>Eukaryota</taxon>
        <taxon>Viridiplantae</taxon>
        <taxon>Streptophyta</taxon>
        <taxon>Embryophyta</taxon>
        <taxon>Tracheophyta</taxon>
        <taxon>Spermatophyta</taxon>
        <taxon>Magnoliopsida</taxon>
        <taxon>eudicotyledons</taxon>
        <taxon>Gunneridae</taxon>
        <taxon>Pentapetalae</taxon>
        <taxon>Caryophyllales</taxon>
        <taxon>Chenopodiaceae</taxon>
        <taxon>Chenopodioideae</taxon>
        <taxon>Anserineae</taxon>
        <taxon>Spinacia</taxon>
    </lineage>
</organism>